<dbReference type="EMBL" id="JBHMAJ010000006">
    <property type="protein sequence ID" value="MFB9824379.1"/>
    <property type="molecule type" value="Genomic_DNA"/>
</dbReference>
<reference evidence="1" key="1">
    <citation type="submission" date="2024-09" db="EMBL/GenBank/DDBJ databases">
        <authorList>
            <person name="Sun Q."/>
        </authorList>
    </citation>
    <scope>NUCLEOTIDE SEQUENCE [LARGE SCALE GENOMIC DNA]</scope>
    <source>
        <strain evidence="1">JCM 31273</strain>
    </source>
</reference>
<comment type="caution">
    <text evidence="1">The sequence shown here is derived from an EMBL/GenBank/DDBJ whole genome shotgun (WGS) entry which is preliminary data.</text>
</comment>
<proteinExistence type="predicted"/>
<dbReference type="Proteomes" id="UP001589595">
    <property type="component" value="Unassembled WGS sequence"/>
</dbReference>
<sequence length="201" mass="20639">MHRRRQFLVAVGSAVATGGVVGLSASSSVASSTNADFRIVAPQLITLTPTNDPPIHVRTNDDGYVTAITPGGGERGVNGHAITRFEDIVDITNATTADLTGIYFEFEATSDTLDDGTLADIEAALVVTAGSEPLATTGESGDDLLAASDDPTVADGVLGPGESVPFGVQVNLIPETAPGTISSLPSGEYDVRLRVITERDG</sequence>
<keyword evidence="2" id="KW-1185">Reference proteome</keyword>
<dbReference type="GeneID" id="67209784"/>
<dbReference type="InterPro" id="IPR006311">
    <property type="entry name" value="TAT_signal"/>
</dbReference>
<dbReference type="PROSITE" id="PS51318">
    <property type="entry name" value="TAT"/>
    <property type="match status" value="1"/>
</dbReference>
<dbReference type="AlphaFoldDB" id="A0ABD5MNH5"/>
<organism evidence="1 2">
    <name type="scientific">Halobaculum roseum</name>
    <dbReference type="NCBI Taxonomy" id="2175149"/>
    <lineage>
        <taxon>Archaea</taxon>
        <taxon>Methanobacteriati</taxon>
        <taxon>Methanobacteriota</taxon>
        <taxon>Stenosarchaea group</taxon>
        <taxon>Halobacteria</taxon>
        <taxon>Halobacteriales</taxon>
        <taxon>Haloferacaceae</taxon>
        <taxon>Halobaculum</taxon>
    </lineage>
</organism>
<name>A0ABD5MNH5_9EURY</name>
<protein>
    <submittedName>
        <fullName evidence="1">Uncharacterized protein</fullName>
    </submittedName>
</protein>
<evidence type="ECO:0000313" key="2">
    <source>
        <dbReference type="Proteomes" id="UP001589595"/>
    </source>
</evidence>
<accession>A0ABD5MNH5</accession>
<dbReference type="RefSeq" id="WP_222922494.1">
    <property type="nucleotide sequence ID" value="NZ_CP082286.1"/>
</dbReference>
<evidence type="ECO:0000313" key="1">
    <source>
        <dbReference type="EMBL" id="MFB9824379.1"/>
    </source>
</evidence>
<gene>
    <name evidence="1" type="ORF">ACFFOL_09400</name>
</gene>